<dbReference type="Gene3D" id="1.10.238.10">
    <property type="entry name" value="EF-hand"/>
    <property type="match status" value="3"/>
</dbReference>
<dbReference type="PANTHER" id="PTHR20875:SF0">
    <property type="entry name" value="GH12158P"/>
    <property type="match status" value="1"/>
</dbReference>
<dbReference type="GeneID" id="113493346"/>
<sequence>MHDTIVRLADVWKTCNKIRAAAFRVGLNLWDWYRPLDPEGNSLISESKFVSILAGPLRSVVGLSDSEIAQLADYFRAQDGRVLYHQLCQIIHGEDSGGRDKTSADCILEACPPPPEPECHQLDQWQTRRLCCLLATIAARDLPLKPYFQDYELVAKNDGRITFAHFARILNYIGVIVTPEDFNLLVRKFIKDSYTLDYVEFLRAVDAVKKEGIRGLGPEYLNPSAVIDTTLPKLVRPELDAGLSTAPLGASEVFHPALAQPRPPRQLIDLMLRVQEYVMQRRIRVSEFLRDYDPLNSGRIAPQQFRRAMDAMGLGSVLSQQELLCVMRHYLDPNDKERVCWRTFEDDCDQVFTIKELEKHPEVREGAAREAVLALPPLGAAADRGEGEAPRELDAAQAALLRVRAACTERAIDLRPAFCEHDEHNNGHVSRAQVRRVLARLGVLPSPAQVRALEARYLDDCGFSYVRLLDEMEERPAESASIASASSAPRAARPAQEDPLQTDIVQILAKIKGKMVREGVRPREFLKQFDPRNELVIPRADFYRGLASARLSLTPIEMDTLMEVFCAPGRRRYVEYERFCSTVGEALTQPGLERAPLLQPVPHVPTVDSPLNFLNFEERNVVSGALKKLSKYPDQLSNILEVFEDMDKVRCGTIPRVSVERALCQRDLLALVSARERDLLYKCFGYRRGCGDEVNYRALCNALTMLYATASAQPC</sequence>
<dbReference type="AlphaFoldDB" id="A0A7E5VFL2"/>
<reference evidence="2" key="1">
    <citation type="submission" date="2025-08" db="UniProtKB">
        <authorList>
            <consortium name="RefSeq"/>
        </authorList>
    </citation>
    <scope>IDENTIFICATION</scope>
</reference>
<dbReference type="InterPro" id="IPR052603">
    <property type="entry name" value="EFCB6"/>
</dbReference>
<accession>A0A7E5VFL2</accession>
<protein>
    <submittedName>
        <fullName evidence="2">Uncharacterized protein LOC113493346</fullName>
    </submittedName>
</protein>
<proteinExistence type="predicted"/>
<dbReference type="KEGG" id="tnl:113493346"/>
<dbReference type="SUPFAM" id="SSF47473">
    <property type="entry name" value="EF-hand"/>
    <property type="match status" value="3"/>
</dbReference>
<keyword evidence="1" id="KW-1185">Reference proteome</keyword>
<gene>
    <name evidence="2" type="primary">LOC113493346</name>
</gene>
<dbReference type="InterPro" id="IPR011992">
    <property type="entry name" value="EF-hand-dom_pair"/>
</dbReference>
<dbReference type="RefSeq" id="XP_026727082.1">
    <property type="nucleotide sequence ID" value="XM_026871281.1"/>
</dbReference>
<evidence type="ECO:0000313" key="1">
    <source>
        <dbReference type="Proteomes" id="UP000322000"/>
    </source>
</evidence>
<evidence type="ECO:0000313" key="2">
    <source>
        <dbReference type="RefSeq" id="XP_026727082.1"/>
    </source>
</evidence>
<name>A0A7E5VFL2_TRINI</name>
<dbReference type="InParanoid" id="A0A7E5VFL2"/>
<organism evidence="1 2">
    <name type="scientific">Trichoplusia ni</name>
    <name type="common">Cabbage looper</name>
    <dbReference type="NCBI Taxonomy" id="7111"/>
    <lineage>
        <taxon>Eukaryota</taxon>
        <taxon>Metazoa</taxon>
        <taxon>Ecdysozoa</taxon>
        <taxon>Arthropoda</taxon>
        <taxon>Hexapoda</taxon>
        <taxon>Insecta</taxon>
        <taxon>Pterygota</taxon>
        <taxon>Neoptera</taxon>
        <taxon>Endopterygota</taxon>
        <taxon>Lepidoptera</taxon>
        <taxon>Glossata</taxon>
        <taxon>Ditrysia</taxon>
        <taxon>Noctuoidea</taxon>
        <taxon>Noctuidae</taxon>
        <taxon>Plusiinae</taxon>
        <taxon>Trichoplusia</taxon>
    </lineage>
</organism>
<dbReference type="OrthoDB" id="272072at2759"/>
<dbReference type="PANTHER" id="PTHR20875">
    <property type="entry name" value="EF-HAND CALCIUM-BINDING DOMAIN-CONTAINING PROTEIN 6-RELATED"/>
    <property type="match status" value="1"/>
</dbReference>
<dbReference type="Proteomes" id="UP000322000">
    <property type="component" value="Chromosome 4"/>
</dbReference>